<protein>
    <submittedName>
        <fullName evidence="1">Uncharacterized protein</fullName>
    </submittedName>
</protein>
<sequence length="269" mass="29989">MSKLALRDRFSEWVGNSPVVGIPAGAALLGYGAVRGFVEGIKWRFDAATKPIADFDPRSPQEGPSLSDQMAVKNYRECLEWSLGVLGGGRVDKLLDRLSLTDIPHVDKKSQIWALSQSYAGIKNLPQHEQLIKYGLNDRAVLSVARGIDLAIGRTLREFSQEVPPEEWKEKPKTFIQGAFDAQGLKIASTNQIVKDRVFFLEACVKSSLESCSFHDRKDPATKDKLSKVLLDWLVEDVQAEVPDIFGEIKAPEFVSQRGRAFDIPDCWT</sequence>
<evidence type="ECO:0000313" key="2">
    <source>
        <dbReference type="Proteomes" id="UP000595362"/>
    </source>
</evidence>
<reference evidence="1 2" key="1">
    <citation type="submission" date="2020-07" db="EMBL/GenBank/DDBJ databases">
        <title>Huge and variable diversity of episymbiotic CPR bacteria and DPANN archaea in groundwater ecosystems.</title>
        <authorList>
            <person name="He C.Y."/>
            <person name="Keren R."/>
            <person name="Whittaker M."/>
            <person name="Farag I.F."/>
            <person name="Doudna J."/>
            <person name="Cate J.H.D."/>
            <person name="Banfield J.F."/>
        </authorList>
    </citation>
    <scope>NUCLEOTIDE SEQUENCE [LARGE SCALE GENOMIC DNA]</scope>
    <source>
        <strain evidence="1">NC_groundwater_70_Ag_B-0.1um_54_66</strain>
    </source>
</reference>
<dbReference type="Proteomes" id="UP000595362">
    <property type="component" value="Chromosome"/>
</dbReference>
<organism evidence="1 2">
    <name type="scientific">Micavibrio aeruginosavorus</name>
    <dbReference type="NCBI Taxonomy" id="349221"/>
    <lineage>
        <taxon>Bacteria</taxon>
        <taxon>Pseudomonadati</taxon>
        <taxon>Bdellovibrionota</taxon>
        <taxon>Bdellovibrionia</taxon>
        <taxon>Bdellovibrionales</taxon>
        <taxon>Pseudobdellovibrionaceae</taxon>
        <taxon>Micavibrio</taxon>
    </lineage>
</organism>
<evidence type="ECO:0000313" key="1">
    <source>
        <dbReference type="EMBL" id="QQG37279.1"/>
    </source>
</evidence>
<proteinExistence type="predicted"/>
<dbReference type="EMBL" id="CP066681">
    <property type="protein sequence ID" value="QQG37279.1"/>
    <property type="molecule type" value="Genomic_DNA"/>
</dbReference>
<name>A0A7T5UHG8_9BACT</name>
<gene>
    <name evidence="1" type="ORF">HYS17_05825</name>
</gene>
<dbReference type="AlphaFoldDB" id="A0A7T5UHG8"/>
<accession>A0A7T5UHG8</accession>